<accession>A0A0S8JXL1</accession>
<dbReference type="Proteomes" id="UP000050975">
    <property type="component" value="Unassembled WGS sequence"/>
</dbReference>
<gene>
    <name evidence="2" type="ORF">AMJ74_03230</name>
</gene>
<dbReference type="EMBL" id="LJVE01000047">
    <property type="protein sequence ID" value="KPL14505.1"/>
    <property type="molecule type" value="Genomic_DNA"/>
</dbReference>
<dbReference type="Pfam" id="PF19838">
    <property type="entry name" value="LptD_2"/>
    <property type="match status" value="1"/>
</dbReference>
<dbReference type="InterPro" id="IPR050218">
    <property type="entry name" value="LptD"/>
</dbReference>
<evidence type="ECO:0000259" key="1">
    <source>
        <dbReference type="Pfam" id="PF19838"/>
    </source>
</evidence>
<reference evidence="2 3" key="1">
    <citation type="journal article" date="2015" name="Microbiome">
        <title>Genomic resolution of linkages in carbon, nitrogen, and sulfur cycling among widespread estuary sediment bacteria.</title>
        <authorList>
            <person name="Baker B.J."/>
            <person name="Lazar C.S."/>
            <person name="Teske A.P."/>
            <person name="Dick G.J."/>
        </authorList>
    </citation>
    <scope>NUCLEOTIDE SEQUENCE [LARGE SCALE GENOMIC DNA]</scope>
    <source>
        <strain evidence="2">SM1_77</strain>
    </source>
</reference>
<dbReference type="PANTHER" id="PTHR30189:SF1">
    <property type="entry name" value="LPS-ASSEMBLY PROTEIN LPTD"/>
    <property type="match status" value="1"/>
</dbReference>
<feature type="non-terminal residue" evidence="2">
    <location>
        <position position="1"/>
    </location>
</feature>
<protein>
    <recommendedName>
        <fullName evidence="1">LPS-assembly protein LptD central domain-containing protein</fullName>
    </recommendedName>
</protein>
<proteinExistence type="predicted"/>
<evidence type="ECO:0000313" key="2">
    <source>
        <dbReference type="EMBL" id="KPL14505.1"/>
    </source>
</evidence>
<dbReference type="InterPro" id="IPR045659">
    <property type="entry name" value="LptD_2"/>
</dbReference>
<dbReference type="GO" id="GO:1990351">
    <property type="term" value="C:transporter complex"/>
    <property type="evidence" value="ECO:0007669"/>
    <property type="project" value="TreeGrafter"/>
</dbReference>
<feature type="domain" description="LPS-assembly protein LptD central" evidence="1">
    <location>
        <begin position="8"/>
        <end position="285"/>
    </location>
</feature>
<sequence>ELFLLGSSLNFDIKYVSDNSYRQAYAETTAIWLEKEITSQATLTRTIAGYKNTVSFERRQDFTDSTISLKLPYYALSGPSSMLLSAINYSVSGHVSRDRFTTTQDTSDVIGANLHTTPTVQQNFFNLFSLSPRLDLDLAAFNKDTAGNEWPTRFGYSFITTASTNLFRVFDFEILGIHGMLHKMLPSISYTYTPAFDFTGFPNATGIPVYAHTNRIGFGLNQELEAKIGDELKKNNILRLNLNTGYDFIRDSLSPVTFLASAPYNPFPAPITSFSIQVTGDINPYTKDYTYNLTNTSGIKFDFFSLTVSQSYRRGGIYQIWFNGDLKPTEHWSLTYAARYDWQTKSIIDYSFGLVRDLHCWEAMLNLNQLGDDWRYDFKVRIKTIPEVSIGKGLLGYLFE</sequence>
<comment type="caution">
    <text evidence="2">The sequence shown here is derived from an EMBL/GenBank/DDBJ whole genome shotgun (WGS) entry which is preliminary data.</text>
</comment>
<dbReference type="AlphaFoldDB" id="A0A0S8JXL1"/>
<dbReference type="GO" id="GO:0009279">
    <property type="term" value="C:cell outer membrane"/>
    <property type="evidence" value="ECO:0007669"/>
    <property type="project" value="TreeGrafter"/>
</dbReference>
<dbReference type="PANTHER" id="PTHR30189">
    <property type="entry name" value="LPS-ASSEMBLY PROTEIN"/>
    <property type="match status" value="1"/>
</dbReference>
<name>A0A0S8JXL1_UNCW3</name>
<organism evidence="2 3">
    <name type="scientific">candidate division WOR_3 bacterium SM1_77</name>
    <dbReference type="NCBI Taxonomy" id="1703778"/>
    <lineage>
        <taxon>Bacteria</taxon>
        <taxon>Bacteria division WOR-3</taxon>
    </lineage>
</organism>
<evidence type="ECO:0000313" key="3">
    <source>
        <dbReference type="Proteomes" id="UP000050975"/>
    </source>
</evidence>